<dbReference type="GO" id="GO:0000287">
    <property type="term" value="F:magnesium ion binding"/>
    <property type="evidence" value="ECO:0007669"/>
    <property type="project" value="UniProtKB-ARBA"/>
</dbReference>
<dbReference type="InterPro" id="IPR050722">
    <property type="entry name" value="Pyruvate:ferred/Flavod_OxRd"/>
</dbReference>
<keyword evidence="1" id="KW-0560">Oxidoreductase</keyword>
<dbReference type="KEGG" id="erz:ER308_10370"/>
<gene>
    <name evidence="5" type="ORF">ER308_10370</name>
</gene>
<evidence type="ECO:0000313" key="6">
    <source>
        <dbReference type="Proteomes" id="UP000291469"/>
    </source>
</evidence>
<proteinExistence type="predicted"/>
<dbReference type="NCBIfam" id="TIGR03710">
    <property type="entry name" value="OAFO_sf"/>
    <property type="match status" value="1"/>
</dbReference>
<keyword evidence="6" id="KW-1185">Reference proteome</keyword>
<dbReference type="GO" id="GO:0016903">
    <property type="term" value="F:oxidoreductase activity, acting on the aldehyde or oxo group of donors"/>
    <property type="evidence" value="ECO:0007669"/>
    <property type="project" value="InterPro"/>
</dbReference>
<evidence type="ECO:0000256" key="1">
    <source>
        <dbReference type="ARBA" id="ARBA00023002"/>
    </source>
</evidence>
<organism evidence="5 6">
    <name type="scientific">Egibacter rhizosphaerae</name>
    <dbReference type="NCBI Taxonomy" id="1670831"/>
    <lineage>
        <taxon>Bacteria</taxon>
        <taxon>Bacillati</taxon>
        <taxon>Actinomycetota</taxon>
        <taxon>Nitriliruptoria</taxon>
        <taxon>Egibacterales</taxon>
        <taxon>Egibacteraceae</taxon>
        <taxon>Egibacter</taxon>
    </lineage>
</organism>
<evidence type="ECO:0000313" key="5">
    <source>
        <dbReference type="EMBL" id="QBI19924.1"/>
    </source>
</evidence>
<evidence type="ECO:0000259" key="2">
    <source>
        <dbReference type="Pfam" id="PF01558"/>
    </source>
</evidence>
<evidence type="ECO:0000259" key="3">
    <source>
        <dbReference type="Pfam" id="PF01855"/>
    </source>
</evidence>
<dbReference type="EMBL" id="CP036402">
    <property type="protein sequence ID" value="QBI19924.1"/>
    <property type="molecule type" value="Genomic_DNA"/>
</dbReference>
<dbReference type="InterPro" id="IPR022367">
    <property type="entry name" value="2-oxoacid/accept_OxRdtase_asu"/>
</dbReference>
<reference evidence="5 6" key="1">
    <citation type="submission" date="2019-01" db="EMBL/GenBank/DDBJ databases">
        <title>Egibacter rhizosphaerae EGI 80759T.</title>
        <authorList>
            <person name="Chen D.-D."/>
            <person name="Tian Y."/>
            <person name="Jiao J.-Y."/>
            <person name="Zhang X.-T."/>
            <person name="Zhang Y.-G."/>
            <person name="Zhang Y."/>
            <person name="Xiao M."/>
            <person name="Shu W.-S."/>
            <person name="Li W.-J."/>
        </authorList>
    </citation>
    <scope>NUCLEOTIDE SEQUENCE [LARGE SCALE GENOMIC DNA]</scope>
    <source>
        <strain evidence="5 6">EGI 80759</strain>
    </source>
</reference>
<dbReference type="PANTHER" id="PTHR32154">
    <property type="entry name" value="PYRUVATE-FLAVODOXIN OXIDOREDUCTASE-RELATED"/>
    <property type="match status" value="1"/>
</dbReference>
<dbReference type="Proteomes" id="UP000291469">
    <property type="component" value="Chromosome"/>
</dbReference>
<dbReference type="AlphaFoldDB" id="A0A411YF82"/>
<dbReference type="SUPFAM" id="SSF52922">
    <property type="entry name" value="TK C-terminal domain-like"/>
    <property type="match status" value="1"/>
</dbReference>
<dbReference type="SUPFAM" id="SSF53323">
    <property type="entry name" value="Pyruvate-ferredoxin oxidoreductase, PFOR, domain III"/>
    <property type="match status" value="1"/>
</dbReference>
<dbReference type="Pfam" id="PF02780">
    <property type="entry name" value="Transketolase_C"/>
    <property type="match status" value="1"/>
</dbReference>
<dbReference type="InterPro" id="IPR002869">
    <property type="entry name" value="Pyrv_flavodox_OxRed_cen"/>
</dbReference>
<dbReference type="SUPFAM" id="SSF52518">
    <property type="entry name" value="Thiamin diphosphate-binding fold (THDP-binding)"/>
    <property type="match status" value="1"/>
</dbReference>
<dbReference type="GO" id="GO:0006979">
    <property type="term" value="P:response to oxidative stress"/>
    <property type="evidence" value="ECO:0007669"/>
    <property type="project" value="TreeGrafter"/>
</dbReference>
<dbReference type="Pfam" id="PF01558">
    <property type="entry name" value="POR"/>
    <property type="match status" value="1"/>
</dbReference>
<dbReference type="Gene3D" id="3.40.50.920">
    <property type="match status" value="1"/>
</dbReference>
<dbReference type="FunFam" id="3.40.50.970:FF:000022">
    <property type="entry name" value="2-oxoglutarate ferredoxin oxidoreductase alpha subunit"/>
    <property type="match status" value="1"/>
</dbReference>
<dbReference type="InterPro" id="IPR002880">
    <property type="entry name" value="Pyrv_Fd/Flavodoxin_OxRdtase_N"/>
</dbReference>
<name>A0A411YF82_9ACTN</name>
<protein>
    <submittedName>
        <fullName evidence="5">2-oxoacid:acceptor oxidoreductase subunit alpha</fullName>
    </submittedName>
</protein>
<dbReference type="InterPro" id="IPR033248">
    <property type="entry name" value="Transketolase_C"/>
</dbReference>
<dbReference type="RefSeq" id="WP_131154921.1">
    <property type="nucleotide sequence ID" value="NZ_CP036402.1"/>
</dbReference>
<dbReference type="Gene3D" id="3.40.920.10">
    <property type="entry name" value="Pyruvate-ferredoxin oxidoreductase, PFOR, domain III"/>
    <property type="match status" value="1"/>
</dbReference>
<dbReference type="Pfam" id="PF01855">
    <property type="entry name" value="POR_N"/>
    <property type="match status" value="1"/>
</dbReference>
<dbReference type="Gene3D" id="3.40.50.970">
    <property type="match status" value="1"/>
</dbReference>
<feature type="domain" description="Pyruvate flavodoxin/ferredoxin oxidoreductase pyrimidine binding" evidence="3">
    <location>
        <begin position="225"/>
        <end position="394"/>
    </location>
</feature>
<dbReference type="InterPro" id="IPR029061">
    <property type="entry name" value="THDP-binding"/>
</dbReference>
<dbReference type="InterPro" id="IPR019752">
    <property type="entry name" value="Pyrv/ketoisovalerate_OxRed_cat"/>
</dbReference>
<dbReference type="PANTHER" id="PTHR32154:SF20">
    <property type="entry name" value="2-OXOGLUTARATE OXIDOREDUCTASE SUBUNIT KORA"/>
    <property type="match status" value="1"/>
</dbReference>
<accession>A0A411YF82</accession>
<feature type="domain" description="Transketolase C-terminal" evidence="4">
    <location>
        <begin position="488"/>
        <end position="547"/>
    </location>
</feature>
<feature type="domain" description="Pyruvate/ketoisovalerate oxidoreductase catalytic" evidence="2">
    <location>
        <begin position="22"/>
        <end position="186"/>
    </location>
</feature>
<dbReference type="OrthoDB" id="9794954at2"/>
<dbReference type="InterPro" id="IPR009014">
    <property type="entry name" value="Transketo_C/PFOR_II"/>
</dbReference>
<dbReference type="CDD" id="cd07034">
    <property type="entry name" value="TPP_PYR_PFOR_IOR-alpha_like"/>
    <property type="match status" value="1"/>
</dbReference>
<evidence type="ECO:0000259" key="4">
    <source>
        <dbReference type="Pfam" id="PF02780"/>
    </source>
</evidence>
<sequence length="590" mass="62652">MSTSTATARQVDDLTVMVAGQGGDGSLNLVNLLADLFGRRGLHLYQARNVESRIKGGHAAAFLRASTADRRCLGDHFDLLIAFDAEAVTEGAPYLADDAVVLYDPSHDPFPEVAVPDGATVLELPSGRLAVRELRRELYKNSLAFGLVGHVAGIGSTELEAALRRGLARLPSAVVDANVEAMTQGLAHAEELAPLADGATWEIASGQRGQRMFISGNEALSLGFVAAGGRFFAGYPITPASEILETLTKWLPQFDGVALQAEDELAAVNMALGAAMTGTRAMTATSGPGAALMQEGVAHAGSAEIPVVIVDSQRAGPSTGMPTKPEQSDVGMMVNGASGDFPRVVLAPGDPVDAFELGVLAVNLADRLQGPVYLALDQVVSQDQTDVVPLDLDGVRIDRHRVLTDGELAEAGEYRRYLRTEDGVSPYAVFGVPGGQSLVTGNERDEWGLVTTKPRNREAMVDKRARKLDAVRPHLPSGRTWGDEAAPVGLVGFGMQTGVIAEAAERLADRGHAVRCLQPRTLSPVTDDTTAFVERCERVYVVEHNATGQYRDVLAAATSAGPRLRGVLRYDGVPFRPGELVDRILAREAR</sequence>